<keyword evidence="1" id="KW-0413">Isomerase</keyword>
<accession>A0A399RYT8</accession>
<dbReference type="Proteomes" id="UP000266634">
    <property type="component" value="Unassembled WGS sequence"/>
</dbReference>
<dbReference type="AlphaFoldDB" id="A0A399RYT8"/>
<organism evidence="1 2">
    <name type="scientific">Clavibacter michiganensis subsp. insidiosus</name>
    <dbReference type="NCBI Taxonomy" id="33014"/>
    <lineage>
        <taxon>Bacteria</taxon>
        <taxon>Bacillati</taxon>
        <taxon>Actinomycetota</taxon>
        <taxon>Actinomycetes</taxon>
        <taxon>Micrococcales</taxon>
        <taxon>Microbacteriaceae</taxon>
        <taxon>Clavibacter</taxon>
    </lineage>
</organism>
<comment type="caution">
    <text evidence="1">The sequence shown here is derived from an EMBL/GenBank/DDBJ whole genome shotgun (WGS) entry which is preliminary data.</text>
</comment>
<protein>
    <submittedName>
        <fullName evidence="1">Bifunctional 1-(5-phosphoribosyl)-5-((5-phosphoribosylamino)methylideneamino)imidazole-4-carboxamide isomerase/phosphoribosylanthranilate isomerase PriA</fullName>
        <ecNumber evidence="1">5.3.1.16</ecNumber>
        <ecNumber evidence="1">5.3.1.24</ecNumber>
    </submittedName>
</protein>
<dbReference type="EC" id="5.3.1.16" evidence="1"/>
<proteinExistence type="predicted"/>
<dbReference type="GO" id="GO:0003949">
    <property type="term" value="F:1-(5-phosphoribosyl)-5-[(5-phosphoribosylamino)methylideneamino]imidazole-4-carboxamide isomerase activity"/>
    <property type="evidence" value="ECO:0007669"/>
    <property type="project" value="UniProtKB-EC"/>
</dbReference>
<dbReference type="EMBL" id="QWEA01000291">
    <property type="protein sequence ID" value="RIJ37130.1"/>
    <property type="molecule type" value="Genomic_DNA"/>
</dbReference>
<reference evidence="1 2" key="1">
    <citation type="submission" date="2018-08" db="EMBL/GenBank/DDBJ databases">
        <title>Genome Sequence of Clavibacter michiganensis Subspecies type strains, and the Atypical Peach-Colored Strains Isolated from Tomato.</title>
        <authorList>
            <person name="Osdaghi E."/>
            <person name="Portier P."/>
            <person name="Briand M."/>
            <person name="Jacques M.-A."/>
        </authorList>
    </citation>
    <scope>NUCLEOTIDE SEQUENCE [LARGE SCALE GENOMIC DNA]</scope>
    <source>
        <strain evidence="1 2">CFBP 6488</strain>
    </source>
</reference>
<feature type="non-terminal residue" evidence="1">
    <location>
        <position position="28"/>
    </location>
</feature>
<dbReference type="EC" id="5.3.1.24" evidence="1"/>
<gene>
    <name evidence="1" type="ORF">DZF93_08560</name>
</gene>
<sequence length="28" mass="2959">MSEFTSTPRLTLLPAVDVAGGQAVRLTQ</sequence>
<evidence type="ECO:0000313" key="2">
    <source>
        <dbReference type="Proteomes" id="UP000266634"/>
    </source>
</evidence>
<evidence type="ECO:0000313" key="1">
    <source>
        <dbReference type="EMBL" id="RIJ37130.1"/>
    </source>
</evidence>
<name>A0A399RYT8_9MICO</name>
<dbReference type="GO" id="GO:0004640">
    <property type="term" value="F:phosphoribosylanthranilate isomerase activity"/>
    <property type="evidence" value="ECO:0007669"/>
    <property type="project" value="UniProtKB-EC"/>
</dbReference>